<dbReference type="EMBL" id="JAJTJA010000005">
    <property type="protein sequence ID" value="KAH8698296.1"/>
    <property type="molecule type" value="Genomic_DNA"/>
</dbReference>
<evidence type="ECO:0000313" key="4">
    <source>
        <dbReference type="Proteomes" id="UP001201262"/>
    </source>
</evidence>
<gene>
    <name evidence="3" type="ORF">BGW36DRAFT_357835</name>
</gene>
<name>A0AAD4KS90_9EURO</name>
<evidence type="ECO:0000256" key="2">
    <source>
        <dbReference type="SAM" id="MobiDB-lite"/>
    </source>
</evidence>
<comment type="caution">
    <text evidence="3">The sequence shown here is derived from an EMBL/GenBank/DDBJ whole genome shotgun (WGS) entry which is preliminary data.</text>
</comment>
<feature type="coiled-coil region" evidence="1">
    <location>
        <begin position="144"/>
        <end position="194"/>
    </location>
</feature>
<keyword evidence="1" id="KW-0175">Coiled coil</keyword>
<dbReference type="Proteomes" id="UP001201262">
    <property type="component" value="Unassembled WGS sequence"/>
</dbReference>
<reference evidence="3" key="1">
    <citation type="submission" date="2021-12" db="EMBL/GenBank/DDBJ databases">
        <title>Convergent genome expansion in fungi linked to evolution of root-endophyte symbiosis.</title>
        <authorList>
            <consortium name="DOE Joint Genome Institute"/>
            <person name="Ke Y.-H."/>
            <person name="Bonito G."/>
            <person name="Liao H.-L."/>
            <person name="Looney B."/>
            <person name="Rojas-Flechas A."/>
            <person name="Nash J."/>
            <person name="Hameed K."/>
            <person name="Schadt C."/>
            <person name="Martin F."/>
            <person name="Crous P.W."/>
            <person name="Miettinen O."/>
            <person name="Magnuson J.K."/>
            <person name="Labbe J."/>
            <person name="Jacobson D."/>
            <person name="Doktycz M.J."/>
            <person name="Veneault-Fourrey C."/>
            <person name="Kuo A."/>
            <person name="Mondo S."/>
            <person name="Calhoun S."/>
            <person name="Riley R."/>
            <person name="Ohm R."/>
            <person name="LaButti K."/>
            <person name="Andreopoulos B."/>
            <person name="Pangilinan J."/>
            <person name="Nolan M."/>
            <person name="Tritt A."/>
            <person name="Clum A."/>
            <person name="Lipzen A."/>
            <person name="Daum C."/>
            <person name="Barry K."/>
            <person name="Grigoriev I.V."/>
            <person name="Vilgalys R."/>
        </authorList>
    </citation>
    <scope>NUCLEOTIDE SEQUENCE</scope>
    <source>
        <strain evidence="3">PMI_201</strain>
    </source>
</reference>
<dbReference type="GeneID" id="70244196"/>
<keyword evidence="4" id="KW-1185">Reference proteome</keyword>
<protein>
    <submittedName>
        <fullName evidence="3">Uncharacterized protein</fullName>
    </submittedName>
</protein>
<organism evidence="3 4">
    <name type="scientific">Talaromyces proteolyticus</name>
    <dbReference type="NCBI Taxonomy" id="1131652"/>
    <lineage>
        <taxon>Eukaryota</taxon>
        <taxon>Fungi</taxon>
        <taxon>Dikarya</taxon>
        <taxon>Ascomycota</taxon>
        <taxon>Pezizomycotina</taxon>
        <taxon>Eurotiomycetes</taxon>
        <taxon>Eurotiomycetidae</taxon>
        <taxon>Eurotiales</taxon>
        <taxon>Trichocomaceae</taxon>
        <taxon>Talaromyces</taxon>
        <taxon>Talaromyces sect. Bacilispori</taxon>
    </lineage>
</organism>
<sequence>MRERIKSAAGPWPPGRTAYLVRVRNIYHGKSYHSTYSRTRISRPNRGSQWSSGCRVWCELVPPRATSTTVLHQPPPSNRQFSVCTFRQSDGFDDFDDVDDFSNPRSKNDLSSMVRMRTEGRLPHIDVTSSPKNSEKLRQERIAKERVEELARKAKIDQEKREQQARLAAEKALLEAERRARKALKAKRKEAHEQWMRQFNNIMLHEDRLSNVVDTFVEEFHDIVHAKAISELNELALSLLNLRNEYEQCRGYVFMNWRLSIEQGISKLDSWINFIAQNLDDNHATPQASAKKKIDRLLTPMVTFHNAYLGSQDAGFYFMKSSRFTRDTLLELAKDVPRHKPFYHGLEKKMRDNEDRILNLVHQYRRFRRRSLWYKPLGLTQVVNVASSFDSSWEILGLDNTEYLRSLPLKRRVEACLVDWYLPRWGSHSARSFELDINWRYLDVLYPFEVVRSGNTYINKLANALRLSLKRSVQTTFKTATRQRKAIAFKKWEIQATIIASNVEHAINQLRYITWARLETESRIHRLGGVPDTISRGLFTSPKPLSQDIRRFLRFVYNISNTADLASRDDSENIFSRMKNINMSSSASRTRNRVSLMTPHSKSTLDTTHPLSTRGSRSRRSRRLKLKESSIKGKAGNPPKTPPSGTKKQEHLLKRRRRKKNLFGSGEGLDDTSHDGSHPTSKKPSTR</sequence>
<feature type="compositionally biased region" description="Polar residues" evidence="2">
    <location>
        <begin position="584"/>
        <end position="610"/>
    </location>
</feature>
<proteinExistence type="predicted"/>
<dbReference type="AlphaFoldDB" id="A0AAD4KS90"/>
<feature type="compositionally biased region" description="Basic residues" evidence="2">
    <location>
        <begin position="616"/>
        <end position="625"/>
    </location>
</feature>
<evidence type="ECO:0000256" key="1">
    <source>
        <dbReference type="SAM" id="Coils"/>
    </source>
</evidence>
<evidence type="ECO:0000313" key="3">
    <source>
        <dbReference type="EMBL" id="KAH8698296.1"/>
    </source>
</evidence>
<dbReference type="RefSeq" id="XP_046072760.1">
    <property type="nucleotide sequence ID" value="XM_046213909.1"/>
</dbReference>
<accession>A0AAD4KS90</accession>
<feature type="region of interest" description="Disordered" evidence="2">
    <location>
        <begin position="584"/>
        <end position="687"/>
    </location>
</feature>